<evidence type="ECO:0000256" key="1">
    <source>
        <dbReference type="SAM" id="MobiDB-lite"/>
    </source>
</evidence>
<name>A0A9P6AVT4_9AGAM</name>
<feature type="region of interest" description="Disordered" evidence="1">
    <location>
        <begin position="1473"/>
        <end position="1510"/>
    </location>
</feature>
<reference evidence="3" key="1">
    <citation type="journal article" date="2020" name="Nat. Commun.">
        <title>Large-scale genome sequencing of mycorrhizal fungi provides insights into the early evolution of symbiotic traits.</title>
        <authorList>
            <person name="Miyauchi S."/>
            <person name="Kiss E."/>
            <person name="Kuo A."/>
            <person name="Drula E."/>
            <person name="Kohler A."/>
            <person name="Sanchez-Garcia M."/>
            <person name="Morin E."/>
            <person name="Andreopoulos B."/>
            <person name="Barry K.W."/>
            <person name="Bonito G."/>
            <person name="Buee M."/>
            <person name="Carver A."/>
            <person name="Chen C."/>
            <person name="Cichocki N."/>
            <person name="Clum A."/>
            <person name="Culley D."/>
            <person name="Crous P.W."/>
            <person name="Fauchery L."/>
            <person name="Girlanda M."/>
            <person name="Hayes R.D."/>
            <person name="Keri Z."/>
            <person name="LaButti K."/>
            <person name="Lipzen A."/>
            <person name="Lombard V."/>
            <person name="Magnuson J."/>
            <person name="Maillard F."/>
            <person name="Murat C."/>
            <person name="Nolan M."/>
            <person name="Ohm R.A."/>
            <person name="Pangilinan J."/>
            <person name="Pereira M.F."/>
            <person name="Perotto S."/>
            <person name="Peter M."/>
            <person name="Pfister S."/>
            <person name="Riley R."/>
            <person name="Sitrit Y."/>
            <person name="Stielow J.B."/>
            <person name="Szollosi G."/>
            <person name="Zifcakova L."/>
            <person name="Stursova M."/>
            <person name="Spatafora J.W."/>
            <person name="Tedersoo L."/>
            <person name="Vaario L.M."/>
            <person name="Yamada A."/>
            <person name="Yan M."/>
            <person name="Wang P."/>
            <person name="Xu J."/>
            <person name="Bruns T."/>
            <person name="Baldrian P."/>
            <person name="Vilgalys R."/>
            <person name="Dunand C."/>
            <person name="Henrissat B."/>
            <person name="Grigoriev I.V."/>
            <person name="Hibbett D."/>
            <person name="Nagy L.G."/>
            <person name="Martin F.M."/>
        </authorList>
    </citation>
    <scope>NUCLEOTIDE SEQUENCE</scope>
    <source>
        <strain evidence="3">UP504</strain>
    </source>
</reference>
<feature type="transmembrane region" description="Helical" evidence="2">
    <location>
        <begin position="738"/>
        <end position="767"/>
    </location>
</feature>
<keyword evidence="2" id="KW-0812">Transmembrane</keyword>
<accession>A0A9P6AVT4</accession>
<organism evidence="3 4">
    <name type="scientific">Hydnum rufescens UP504</name>
    <dbReference type="NCBI Taxonomy" id="1448309"/>
    <lineage>
        <taxon>Eukaryota</taxon>
        <taxon>Fungi</taxon>
        <taxon>Dikarya</taxon>
        <taxon>Basidiomycota</taxon>
        <taxon>Agaricomycotina</taxon>
        <taxon>Agaricomycetes</taxon>
        <taxon>Cantharellales</taxon>
        <taxon>Hydnaceae</taxon>
        <taxon>Hydnum</taxon>
    </lineage>
</organism>
<feature type="region of interest" description="Disordered" evidence="1">
    <location>
        <begin position="858"/>
        <end position="880"/>
    </location>
</feature>
<keyword evidence="2" id="KW-0472">Membrane</keyword>
<evidence type="ECO:0000256" key="2">
    <source>
        <dbReference type="SAM" id="Phobius"/>
    </source>
</evidence>
<feature type="region of interest" description="Disordered" evidence="1">
    <location>
        <begin position="1370"/>
        <end position="1439"/>
    </location>
</feature>
<feature type="compositionally biased region" description="Basic residues" evidence="1">
    <location>
        <begin position="67"/>
        <end position="77"/>
    </location>
</feature>
<dbReference type="Proteomes" id="UP000886523">
    <property type="component" value="Unassembled WGS sequence"/>
</dbReference>
<feature type="compositionally biased region" description="Polar residues" evidence="1">
    <location>
        <begin position="1410"/>
        <end position="1419"/>
    </location>
</feature>
<gene>
    <name evidence="3" type="ORF">BS47DRAFT_1393884</name>
</gene>
<feature type="region of interest" description="Disordered" evidence="1">
    <location>
        <begin position="894"/>
        <end position="926"/>
    </location>
</feature>
<feature type="region of interest" description="Disordered" evidence="1">
    <location>
        <begin position="674"/>
        <end position="733"/>
    </location>
</feature>
<feature type="compositionally biased region" description="Low complexity" evidence="1">
    <location>
        <begin position="78"/>
        <end position="104"/>
    </location>
</feature>
<feature type="compositionally biased region" description="Low complexity" evidence="1">
    <location>
        <begin position="677"/>
        <end position="686"/>
    </location>
</feature>
<feature type="region of interest" description="Disordered" evidence="1">
    <location>
        <begin position="54"/>
        <end position="104"/>
    </location>
</feature>
<evidence type="ECO:0000313" key="3">
    <source>
        <dbReference type="EMBL" id="KAF9512861.1"/>
    </source>
</evidence>
<feature type="compositionally biased region" description="Low complexity" evidence="1">
    <location>
        <begin position="722"/>
        <end position="733"/>
    </location>
</feature>
<sequence>MVTRSLGKWRSRTAGAQAYNPDFSSSHSHACGIWIGRSATSSILKPAIRDRPLHPLPPSYFTTPHAPPRKMKSKTKKSTASMDSSIPSTVGASSSSIVPSASSSRGTKKFLSFKKKSEVSLPAPPPNPIELNDDGQPSQWRFGESLGPALPLSSANVLKAFSSMGKRYYHHFKEVQSSLRGDHPSSSKHFVCIQDWVLEYNNTVHDSDLPVNVDDLSGLLFPSLPEFNPKYQESLYRCWDSDVFNTIRLTRSWLPSRSPTWSYGDILCVRRMYNHASPHFPYLLEHQYPARQPMKKSTYHLDWYFDNVWLRNIRNLIVDAFELHQLWFGAAEFFNLRLDDIPTSSSICGASDVIDSLIQSGRDGALPTPSSFSKFHMPLEIIKLEDAEAQLRAVSRLLMHRTIDHIALVAGLELPRFGVDHALVGAFFSMAEVDFPFEELERHGVPLQGIRILDGKDVRPLNPCPPATALEYQAIVKEITEHDTGDARGEFLEIWRMWPVAEVKRPSPWIINPVFEMWTVIWLEHSPVSWVLVPLRFATQYLSHVLPRCPRHEDPTPQPTLPTGSMDLNLVDAVMPDFNADPSSSDEEGSIDDWNPRLQRRKARIAAAAQADPLWDAVQKDLPVAARTGLQLSTEYLLAEWTEWHRRAPPTPCIELPQPEDSCVASSLRVTVGPSYTQQRSTRSRSPTVVGQHGRGRYDRPRSHSPRRFRPRSRSPRHFCPRPRSSPFRRSARSSSSLPSMIVVAPLPMIVVALLPAIVTGLFPMIVTLPLPAIAILALLEAILLALVVVLFLECQSLLALGMPSVRGVLLMVQPRLLIHSRRPKHLQAALLPLLSFLVIHSRHSNCLQIHPSAPPVVPSDSFEAPQMPPGRPSTLSTFPGAVADPAVADPAVADPAAADPAAADPAATDPAAADPAAADSAAADPATTKPIATDLAVVNPVGVDPAVIDPAVVDQAVVDQLSLIQLSLWPPGFALNYQATGLIGVRVQKNKMAKGAARNKKKVLLSFKSEQRRDAVLSLLRNSPEHRPWPFNEANTVHVDRQEALDSFRYVLCPEYVQMCYLHQQSPVDLAEMMENAPPYRDLGDLRRFHPFPLPVAATSVKTFLRYSLLELNRYPPIAVEGFTLGAPQIMDRIEFTTAWLVRTLDEEYTATRRQLAQFVRAHAIRDDRSTTPFWVPLYRTNGPYDDLVRVIGQSAMLDPDVQYSRPSAPAIWNRLGTLSLDYGLASLFQQSSQLNELLLAPPAHTASWEVPGFLGPLGLCDWEQRSFRKHQLPSFSSRVSTLTSAYRHFHPIYTSRSFLIPTPLDSLIITIFVLHHTLIIDSTLRGGRSTAIFLLGTFLKYLDVAVGKIAPLDPMANKSVPASSKANLKTYQGRLVRRNSTNGASDEEAPKTKVSKLPTRATKRKVIDSSSEEPTSSDADRALKTRTHKEVEPPPRRTIKHFAVMGASRNETYEALNVLLRRPAAERLAISKSSDGHTSSNDKELPKSGKSGPPGGKQAKSNYRIVGPKSSAIHSLRPYVRIPPRRIEPPKALSPQHHLSSPRYLSPPDIAGPELINLEIRPHSPVSDTPSTLLEEARRISDPRKILDDAQELAHRLHPSIRVARPGDFLNVWDADALDNILLALPDEGADPWMIMNTLTEMRRGPCGALGIIKGLAFFADKRGLNLEQFEIKILKLLKALRRCPLVPSGPSPTHTLDLARPAAPTALVPKVPRVGMISASQMQRRGETSINGPQSDSDDGGSSDIDDDADCNWEDDETDANCADAPKPPREPYNGGPIPNDLRDSVATLCKAFNDALQALADKSNRPLHQLQRLANLSTVIPLRRSPNPFNGYARKRKMDGLPKLSQAELTDAYIKEKESFNGDSQALENWLDELRTVAQSSRVENDVKLTSGTKVAKFMSRQKKYFKGEMGHMSKFDIHTIMIMIESLIEGGFNLQKSLDELFVKVLHRRLDRSSLAKWHQEAEKKERDNELKRRDSAYSAASKYIKNLFTSNSYTWFPSIVPWVRFLSLLVQYRIRIIGWPLETECPAPHPRRTNKQWDASQWRFLVTQFHKGNRLPDQGGGMGCRMRKMADDDVVLIIDRNNDTVYCVRDAGSAVDSMGESRAATEQPGVLPVPCGRSKQLQCIFKALEGKGKGFVLYRDSEANAEAMPILRPGNFNSNPASTSGCATSSSYPDFRTAPNTNIGAGPLSSSAVVHLNTGSTSWHAAPLHSNFAAGSNGNIHASSSSAFNPHDFFVSDSDVAAMGSHLDNGTLQSNIGMFPSGINNFDTSGYGPWGHSASLVALVPREKQQHKAALFFVLAINVAHRHCGISGIDL</sequence>
<keyword evidence="4" id="KW-1185">Reference proteome</keyword>
<proteinExistence type="predicted"/>
<comment type="caution">
    <text evidence="3">The sequence shown here is derived from an EMBL/GenBank/DDBJ whole genome shotgun (WGS) entry which is preliminary data.</text>
</comment>
<protein>
    <submittedName>
        <fullName evidence="3">Uncharacterized protein</fullName>
    </submittedName>
</protein>
<feature type="compositionally biased region" description="Polar residues" evidence="1">
    <location>
        <begin position="1723"/>
        <end position="1737"/>
    </location>
</feature>
<evidence type="ECO:0000313" key="4">
    <source>
        <dbReference type="Proteomes" id="UP000886523"/>
    </source>
</evidence>
<feature type="compositionally biased region" description="Basic and acidic residues" evidence="1">
    <location>
        <begin position="1420"/>
        <end position="1437"/>
    </location>
</feature>
<feature type="compositionally biased region" description="Acidic residues" evidence="1">
    <location>
        <begin position="1739"/>
        <end position="1762"/>
    </location>
</feature>
<feature type="region of interest" description="Disordered" evidence="1">
    <location>
        <begin position="1723"/>
        <end position="1783"/>
    </location>
</feature>
<feature type="transmembrane region" description="Helical" evidence="2">
    <location>
        <begin position="773"/>
        <end position="793"/>
    </location>
</feature>
<feature type="compositionally biased region" description="Basic residues" evidence="1">
    <location>
        <begin position="703"/>
        <end position="721"/>
    </location>
</feature>
<dbReference type="EMBL" id="MU128981">
    <property type="protein sequence ID" value="KAF9512861.1"/>
    <property type="molecule type" value="Genomic_DNA"/>
</dbReference>
<keyword evidence="2" id="KW-1133">Transmembrane helix</keyword>